<name>A7N1T1_VIBC1</name>
<reference evidence="1 2" key="1">
    <citation type="submission" date="2007-08" db="EMBL/GenBank/DDBJ databases">
        <authorList>
            <consortium name="The Vibrio harveyi Genome Sequencing Project"/>
            <person name="Bassler B."/>
            <person name="Clifton S.W."/>
            <person name="Fulton L."/>
            <person name="Delehaunty K."/>
            <person name="Fronick C."/>
            <person name="Harrison M."/>
            <person name="Markivic C."/>
            <person name="Fulton R."/>
            <person name="Tin-Wollam A.-M."/>
            <person name="Shah N."/>
            <person name="Pepin K."/>
            <person name="Nash W."/>
            <person name="Thiruvilangam P."/>
            <person name="Bhonagiri V."/>
            <person name="Waters C."/>
            <person name="Tu K.C."/>
            <person name="Irgon J."/>
            <person name="Wilson R.K."/>
        </authorList>
    </citation>
    <scope>NUCLEOTIDE SEQUENCE [LARGE SCALE GENOMIC DNA]</scope>
    <source>
        <strain evidence="2">ATCC BAA-1116 / BB120</strain>
    </source>
</reference>
<protein>
    <submittedName>
        <fullName evidence="1">Uncharacterized protein</fullName>
    </submittedName>
</protein>
<sequence length="32" mass="3630">MEGNEDINQSVKIEPLKEKALRIFKGLMILAT</sequence>
<dbReference type="EMBL" id="CP000789">
    <property type="protein sequence ID" value="ABU72228.1"/>
    <property type="molecule type" value="Genomic_DNA"/>
</dbReference>
<organism evidence="1 2">
    <name type="scientific">Vibrio campbellii (strain ATCC BAA-1116)</name>
    <dbReference type="NCBI Taxonomy" id="2902295"/>
    <lineage>
        <taxon>Bacteria</taxon>
        <taxon>Pseudomonadati</taxon>
        <taxon>Pseudomonadota</taxon>
        <taxon>Gammaproteobacteria</taxon>
        <taxon>Vibrionales</taxon>
        <taxon>Vibrionaceae</taxon>
        <taxon>Vibrio</taxon>
    </lineage>
</organism>
<evidence type="ECO:0000313" key="1">
    <source>
        <dbReference type="EMBL" id="ABU72228.1"/>
    </source>
</evidence>
<dbReference type="KEGG" id="vha:VIBHAR_03280"/>
<accession>A7N1T1</accession>
<proteinExistence type="predicted"/>
<dbReference type="AlphaFoldDB" id="A7N1T1"/>
<evidence type="ECO:0000313" key="2">
    <source>
        <dbReference type="Proteomes" id="UP000008152"/>
    </source>
</evidence>
<gene>
    <name evidence="1" type="ordered locus">VIBHAR_03280</name>
</gene>
<dbReference type="Proteomes" id="UP000008152">
    <property type="component" value="Chromosome I"/>
</dbReference>